<gene>
    <name evidence="2" type="ORF">TEA_019313</name>
</gene>
<dbReference type="EMBL" id="SDRB02012236">
    <property type="protein sequence ID" value="THF98331.1"/>
    <property type="molecule type" value="Genomic_DNA"/>
</dbReference>
<evidence type="ECO:0000256" key="1">
    <source>
        <dbReference type="SAM" id="Phobius"/>
    </source>
</evidence>
<organism evidence="2 3">
    <name type="scientific">Camellia sinensis var. sinensis</name>
    <name type="common">China tea</name>
    <dbReference type="NCBI Taxonomy" id="542762"/>
    <lineage>
        <taxon>Eukaryota</taxon>
        <taxon>Viridiplantae</taxon>
        <taxon>Streptophyta</taxon>
        <taxon>Embryophyta</taxon>
        <taxon>Tracheophyta</taxon>
        <taxon>Spermatophyta</taxon>
        <taxon>Magnoliopsida</taxon>
        <taxon>eudicotyledons</taxon>
        <taxon>Gunneridae</taxon>
        <taxon>Pentapetalae</taxon>
        <taxon>asterids</taxon>
        <taxon>Ericales</taxon>
        <taxon>Theaceae</taxon>
        <taxon>Camellia</taxon>
    </lineage>
</organism>
<keyword evidence="1" id="KW-0812">Transmembrane</keyword>
<reference evidence="2 3" key="1">
    <citation type="journal article" date="2018" name="Proc. Natl. Acad. Sci. U.S.A.">
        <title>Draft genome sequence of Camellia sinensis var. sinensis provides insights into the evolution of the tea genome and tea quality.</title>
        <authorList>
            <person name="Wei C."/>
            <person name="Yang H."/>
            <person name="Wang S."/>
            <person name="Zhao J."/>
            <person name="Liu C."/>
            <person name="Gao L."/>
            <person name="Xia E."/>
            <person name="Lu Y."/>
            <person name="Tai Y."/>
            <person name="She G."/>
            <person name="Sun J."/>
            <person name="Cao H."/>
            <person name="Tong W."/>
            <person name="Gao Q."/>
            <person name="Li Y."/>
            <person name="Deng W."/>
            <person name="Jiang X."/>
            <person name="Wang W."/>
            <person name="Chen Q."/>
            <person name="Zhang S."/>
            <person name="Li H."/>
            <person name="Wu J."/>
            <person name="Wang P."/>
            <person name="Li P."/>
            <person name="Shi C."/>
            <person name="Zheng F."/>
            <person name="Jian J."/>
            <person name="Huang B."/>
            <person name="Shan D."/>
            <person name="Shi M."/>
            <person name="Fang C."/>
            <person name="Yue Y."/>
            <person name="Li F."/>
            <person name="Li D."/>
            <person name="Wei S."/>
            <person name="Han B."/>
            <person name="Jiang C."/>
            <person name="Yin Y."/>
            <person name="Xia T."/>
            <person name="Zhang Z."/>
            <person name="Bennetzen J.L."/>
            <person name="Zhao S."/>
            <person name="Wan X."/>
        </authorList>
    </citation>
    <scope>NUCLEOTIDE SEQUENCE [LARGE SCALE GENOMIC DNA]</scope>
    <source>
        <strain evidence="3">cv. Shuchazao</strain>
        <tissue evidence="2">Leaf</tissue>
    </source>
</reference>
<feature type="transmembrane region" description="Helical" evidence="1">
    <location>
        <begin position="56"/>
        <end position="80"/>
    </location>
</feature>
<dbReference type="AlphaFoldDB" id="A0A4S4D7D0"/>
<accession>A0A4S4D7D0</accession>
<proteinExistence type="predicted"/>
<sequence length="120" mass="13504">MVQFVYTRERRDKLSEDFIFRVLPAEMRDVHLTKREKQKLKWSQIMPYKESFAWAIVHYSITIAAASGGSASSVVLWLLVSLGKFPGWFSESSAKIALDGKPGYSSGSSVVVEISKLEQS</sequence>
<name>A0A4S4D7D0_CAMSN</name>
<evidence type="ECO:0000313" key="2">
    <source>
        <dbReference type="EMBL" id="THF98331.1"/>
    </source>
</evidence>
<keyword evidence="1" id="KW-0472">Membrane</keyword>
<comment type="caution">
    <text evidence="2">The sequence shown here is derived from an EMBL/GenBank/DDBJ whole genome shotgun (WGS) entry which is preliminary data.</text>
</comment>
<dbReference type="Proteomes" id="UP000306102">
    <property type="component" value="Unassembled WGS sequence"/>
</dbReference>
<protein>
    <submittedName>
        <fullName evidence="2">Uncharacterized protein</fullName>
    </submittedName>
</protein>
<keyword evidence="3" id="KW-1185">Reference proteome</keyword>
<evidence type="ECO:0000313" key="3">
    <source>
        <dbReference type="Proteomes" id="UP000306102"/>
    </source>
</evidence>
<dbReference type="STRING" id="542762.A0A4S4D7D0"/>
<keyword evidence="1" id="KW-1133">Transmembrane helix</keyword>